<comment type="caution">
    <text evidence="1">The sequence shown here is derived from an EMBL/GenBank/DDBJ whole genome shotgun (WGS) entry which is preliminary data.</text>
</comment>
<organism evidence="1 2">
    <name type="scientific">Solirubrobacter ginsenosidimutans</name>
    <dbReference type="NCBI Taxonomy" id="490573"/>
    <lineage>
        <taxon>Bacteria</taxon>
        <taxon>Bacillati</taxon>
        <taxon>Actinomycetota</taxon>
        <taxon>Thermoleophilia</taxon>
        <taxon>Solirubrobacterales</taxon>
        <taxon>Solirubrobacteraceae</taxon>
        <taxon>Solirubrobacter</taxon>
    </lineage>
</organism>
<name>A0A9X3MXF5_9ACTN</name>
<dbReference type="EMBL" id="JAPDOD010000038">
    <property type="protein sequence ID" value="MDA0164796.1"/>
    <property type="molecule type" value="Genomic_DNA"/>
</dbReference>
<dbReference type="RefSeq" id="WP_270044048.1">
    <property type="nucleotide sequence ID" value="NZ_JAPDOD010000038.1"/>
</dbReference>
<protein>
    <submittedName>
        <fullName evidence="1">Uncharacterized protein</fullName>
    </submittedName>
</protein>
<gene>
    <name evidence="1" type="ORF">OM076_31295</name>
</gene>
<reference evidence="1" key="1">
    <citation type="submission" date="2022-10" db="EMBL/GenBank/DDBJ databases">
        <title>The WGS of Solirubrobacter ginsenosidimutans DSM 21036.</title>
        <authorList>
            <person name="Jiang Z."/>
        </authorList>
    </citation>
    <scope>NUCLEOTIDE SEQUENCE</scope>
    <source>
        <strain evidence="1">DSM 21036</strain>
    </source>
</reference>
<proteinExistence type="predicted"/>
<dbReference type="Proteomes" id="UP001149140">
    <property type="component" value="Unassembled WGS sequence"/>
</dbReference>
<accession>A0A9X3MXF5</accession>
<evidence type="ECO:0000313" key="1">
    <source>
        <dbReference type="EMBL" id="MDA0164796.1"/>
    </source>
</evidence>
<evidence type="ECO:0000313" key="2">
    <source>
        <dbReference type="Proteomes" id="UP001149140"/>
    </source>
</evidence>
<keyword evidence="2" id="KW-1185">Reference proteome</keyword>
<sequence>MAASPAGARAAAAPLVSNAGFERRSGVRIVRVAVSGGGGLVDLRYQVLDPDAAASIHDLATPPTLVEERTGVLVDALFMDHSHKGRLTAAQTYYLVFDNPGGLVRRGSRVTVQLGAARVAHVAVR</sequence>
<dbReference type="AlphaFoldDB" id="A0A9X3MXF5"/>